<dbReference type="Proteomes" id="UP001183777">
    <property type="component" value="Unassembled WGS sequence"/>
</dbReference>
<dbReference type="PROSITE" id="PS51746">
    <property type="entry name" value="PPM_2"/>
    <property type="match status" value="1"/>
</dbReference>
<evidence type="ECO:0000256" key="2">
    <source>
        <dbReference type="SAM" id="MobiDB-lite"/>
    </source>
</evidence>
<dbReference type="InterPro" id="IPR052016">
    <property type="entry name" value="Bact_Sigma-Reg"/>
</dbReference>
<organism evidence="4 5">
    <name type="scientific">Streptomyces salyersiae</name>
    <dbReference type="NCBI Taxonomy" id="3075530"/>
    <lineage>
        <taxon>Bacteria</taxon>
        <taxon>Bacillati</taxon>
        <taxon>Actinomycetota</taxon>
        <taxon>Actinomycetes</taxon>
        <taxon>Kitasatosporales</taxon>
        <taxon>Streptomycetaceae</taxon>
        <taxon>Streptomyces</taxon>
    </lineage>
</organism>
<dbReference type="Gene3D" id="3.60.40.10">
    <property type="entry name" value="PPM-type phosphatase domain"/>
    <property type="match status" value="1"/>
</dbReference>
<comment type="caution">
    <text evidence="4">The sequence shown here is derived from an EMBL/GenBank/DDBJ whole genome shotgun (WGS) entry which is preliminary data.</text>
</comment>
<dbReference type="EC" id="3.1.3.16" evidence="4"/>
<dbReference type="PANTHER" id="PTHR43156">
    <property type="entry name" value="STAGE II SPORULATION PROTEIN E-RELATED"/>
    <property type="match status" value="1"/>
</dbReference>
<name>A0ABU2RIJ0_9ACTN</name>
<dbReference type="Pfam" id="PF01590">
    <property type="entry name" value="GAF"/>
    <property type="match status" value="1"/>
</dbReference>
<dbReference type="Gene3D" id="3.30.450.40">
    <property type="match status" value="1"/>
</dbReference>
<feature type="domain" description="PPM-type phosphatase" evidence="3">
    <location>
        <begin position="386"/>
        <end position="598"/>
    </location>
</feature>
<gene>
    <name evidence="4" type="ORF">RM649_08835</name>
</gene>
<sequence>MEQHEGNASRPADDGWWSGRLHELWSVADRTQDVTGLADLLYDMLLHMPGVLAVVGTRWSGGLLHYLRGVTRSEPTPSYVELEREYGESTAPGARHGAHDSGPDGGPDGGPAVTVHEMAELDGDLPHVRFLAAAGVRGVAECTVPLGQGGRVSFMVGTADVSAIDGTLRTRLRQVAEVTVVSDRRIMVRRQNELRQVSDAFLAEASLQMDSSLDVEKTVRRVARTAVPAVAEGCVLHLRLPDGLTPVAFAHMDAGEQQWLGEVADGDPWLTRVLERVVDGGQGVVLKGEELVGGPFGPASSGAGRAVRALSVNPLMARGRTLGTLTFLYHRVDMAEDASRFLADLAARAALAVDTSTLYEQRRRHVVSLQRHLLPRELPRIPGLTLSSAYEVGDVSLDVGGDFYDAVPTARGGVTLLIGDVCGRGAEAAALTGLARHTLRTLIEDGSTPEHALGRLNEALVREGTSRFVTALLAVLVPGGAGFHLRYWSAGHPAPLLRRADGTVEELTAHGDLLGVLDTVEYGSDTARVEPGDALVLFTDGVTEARAADGTFYESGLRTAVARQGAGGGDGFAERLARAVVEFRAAGADDIAVLVAQAGVAA</sequence>
<reference evidence="5" key="1">
    <citation type="submission" date="2023-07" db="EMBL/GenBank/DDBJ databases">
        <title>30 novel species of actinomycetes from the DSMZ collection.</title>
        <authorList>
            <person name="Nouioui I."/>
        </authorList>
    </citation>
    <scope>NUCLEOTIDE SEQUENCE [LARGE SCALE GENOMIC DNA]</scope>
    <source>
        <strain evidence="5">DSM 41770</strain>
    </source>
</reference>
<dbReference type="SUPFAM" id="SSF81606">
    <property type="entry name" value="PP2C-like"/>
    <property type="match status" value="1"/>
</dbReference>
<dbReference type="GO" id="GO:0004722">
    <property type="term" value="F:protein serine/threonine phosphatase activity"/>
    <property type="evidence" value="ECO:0007669"/>
    <property type="project" value="UniProtKB-EC"/>
</dbReference>
<dbReference type="InterPro" id="IPR029016">
    <property type="entry name" value="GAF-like_dom_sf"/>
</dbReference>
<dbReference type="SMART" id="SM00331">
    <property type="entry name" value="PP2C_SIG"/>
    <property type="match status" value="1"/>
</dbReference>
<dbReference type="SMART" id="SM00065">
    <property type="entry name" value="GAF"/>
    <property type="match status" value="1"/>
</dbReference>
<protein>
    <submittedName>
        <fullName evidence="4">PP2C family protein-serine/threonine phosphatase</fullName>
        <ecNumber evidence="4">3.1.3.16</ecNumber>
    </submittedName>
</protein>
<evidence type="ECO:0000313" key="4">
    <source>
        <dbReference type="EMBL" id="MDT0427744.1"/>
    </source>
</evidence>
<dbReference type="RefSeq" id="WP_311655859.1">
    <property type="nucleotide sequence ID" value="NZ_JAVREX010000003.1"/>
</dbReference>
<evidence type="ECO:0000259" key="3">
    <source>
        <dbReference type="PROSITE" id="PS51746"/>
    </source>
</evidence>
<dbReference type="InterPro" id="IPR003018">
    <property type="entry name" value="GAF"/>
</dbReference>
<dbReference type="EMBL" id="JAVREX010000003">
    <property type="protein sequence ID" value="MDT0427744.1"/>
    <property type="molecule type" value="Genomic_DNA"/>
</dbReference>
<accession>A0ABU2RIJ0</accession>
<proteinExistence type="predicted"/>
<evidence type="ECO:0000313" key="5">
    <source>
        <dbReference type="Proteomes" id="UP001183777"/>
    </source>
</evidence>
<feature type="region of interest" description="Disordered" evidence="2">
    <location>
        <begin position="84"/>
        <end position="111"/>
    </location>
</feature>
<dbReference type="Pfam" id="PF07228">
    <property type="entry name" value="SpoIIE"/>
    <property type="match status" value="1"/>
</dbReference>
<keyword evidence="1 4" id="KW-0378">Hydrolase</keyword>
<keyword evidence="5" id="KW-1185">Reference proteome</keyword>
<dbReference type="InterPro" id="IPR001932">
    <property type="entry name" value="PPM-type_phosphatase-like_dom"/>
</dbReference>
<evidence type="ECO:0000256" key="1">
    <source>
        <dbReference type="ARBA" id="ARBA00022801"/>
    </source>
</evidence>
<dbReference type="PANTHER" id="PTHR43156:SF2">
    <property type="entry name" value="STAGE II SPORULATION PROTEIN E"/>
    <property type="match status" value="1"/>
</dbReference>
<dbReference type="InterPro" id="IPR036457">
    <property type="entry name" value="PPM-type-like_dom_sf"/>
</dbReference>
<dbReference type="SUPFAM" id="SSF55781">
    <property type="entry name" value="GAF domain-like"/>
    <property type="match status" value="1"/>
</dbReference>